<dbReference type="STRING" id="871652.SAMN04515673_10379"/>
<feature type="domain" description="LpxI C-terminal" evidence="1">
    <location>
        <begin position="128"/>
        <end position="255"/>
    </location>
</feature>
<protein>
    <recommendedName>
        <fullName evidence="5">Phosphatidate cytidylyltransferase</fullName>
    </recommendedName>
</protein>
<organism evidence="3 4">
    <name type="scientific">Poseidonocella sedimentorum</name>
    <dbReference type="NCBI Taxonomy" id="871652"/>
    <lineage>
        <taxon>Bacteria</taxon>
        <taxon>Pseudomonadati</taxon>
        <taxon>Pseudomonadota</taxon>
        <taxon>Alphaproteobacteria</taxon>
        <taxon>Rhodobacterales</taxon>
        <taxon>Roseobacteraceae</taxon>
        <taxon>Poseidonocella</taxon>
    </lineage>
</organism>
<evidence type="ECO:0008006" key="5">
    <source>
        <dbReference type="Google" id="ProtNLM"/>
    </source>
</evidence>
<proteinExistence type="predicted"/>
<evidence type="ECO:0000313" key="3">
    <source>
        <dbReference type="EMBL" id="SFR03874.1"/>
    </source>
</evidence>
<dbReference type="InterPro" id="IPR053174">
    <property type="entry name" value="LpxI"/>
</dbReference>
<dbReference type="Gene3D" id="3.40.50.20">
    <property type="match status" value="1"/>
</dbReference>
<dbReference type="Proteomes" id="UP000199302">
    <property type="component" value="Unassembled WGS sequence"/>
</dbReference>
<dbReference type="RefSeq" id="WP_092077766.1">
    <property type="nucleotide sequence ID" value="NZ_FOYI01000003.1"/>
</dbReference>
<dbReference type="InterPro" id="IPR041255">
    <property type="entry name" value="LpxI_N"/>
</dbReference>
<dbReference type="InterPro" id="IPR043167">
    <property type="entry name" value="LpxI_C_sf"/>
</dbReference>
<keyword evidence="4" id="KW-1185">Reference proteome</keyword>
<evidence type="ECO:0000259" key="2">
    <source>
        <dbReference type="Pfam" id="PF17930"/>
    </source>
</evidence>
<accession>A0A1I6DEM1</accession>
<dbReference type="EMBL" id="FOYI01000003">
    <property type="protein sequence ID" value="SFR03874.1"/>
    <property type="molecule type" value="Genomic_DNA"/>
</dbReference>
<sequence>MRALIAGRGRLPELVAEAGPVLVCALEGQGPERLSPALTFRLEHLGTFLEDLSHRGVTEICLAGAIDRPGFDPAGLDAATAPLVPVLAKAIHSGDDGALRAIIELLEARGIGVMGAHEIVPDLVAQAGVLAGQIDPQAEADAARGMALLDTLAPLDVGQACVAGAGQILGIEAAGGTAWMLATLPDTPQRAEGLLVKAAKPGQDRRADLPAIGPDTVAQAAEAGLRGIVLRAGDVMILDRPEVIAAAKAANLLLWARA</sequence>
<dbReference type="PANTHER" id="PTHR39962:SF1">
    <property type="entry name" value="LPXI FAMILY PROTEIN"/>
    <property type="match status" value="1"/>
</dbReference>
<dbReference type="AlphaFoldDB" id="A0A1I6DEM1"/>
<dbReference type="Pfam" id="PF06230">
    <property type="entry name" value="LpxI_C"/>
    <property type="match status" value="1"/>
</dbReference>
<dbReference type="InterPro" id="IPR010415">
    <property type="entry name" value="LpxI_C"/>
</dbReference>
<name>A0A1I6DEM1_9RHOB</name>
<feature type="domain" description="LpxI N-terminal" evidence="2">
    <location>
        <begin position="3"/>
        <end position="123"/>
    </location>
</feature>
<dbReference type="Pfam" id="PF17930">
    <property type="entry name" value="LpxI_N"/>
    <property type="match status" value="1"/>
</dbReference>
<gene>
    <name evidence="3" type="ORF">SAMN04515673_10379</name>
</gene>
<dbReference type="OrthoDB" id="9789836at2"/>
<dbReference type="PANTHER" id="PTHR39962">
    <property type="entry name" value="BLL4848 PROTEIN"/>
    <property type="match status" value="1"/>
</dbReference>
<evidence type="ECO:0000259" key="1">
    <source>
        <dbReference type="Pfam" id="PF06230"/>
    </source>
</evidence>
<dbReference type="Gene3D" id="3.40.140.80">
    <property type="match status" value="1"/>
</dbReference>
<reference evidence="3 4" key="1">
    <citation type="submission" date="2016-10" db="EMBL/GenBank/DDBJ databases">
        <authorList>
            <person name="de Groot N.N."/>
        </authorList>
    </citation>
    <scope>NUCLEOTIDE SEQUENCE [LARGE SCALE GENOMIC DNA]</scope>
    <source>
        <strain evidence="4">KMM 9023,NRIC 0796,JCM 17311,KCTC 23692</strain>
    </source>
</reference>
<evidence type="ECO:0000313" key="4">
    <source>
        <dbReference type="Proteomes" id="UP000199302"/>
    </source>
</evidence>